<dbReference type="Pfam" id="PF08421">
    <property type="entry name" value="Methyltransf_13"/>
    <property type="match status" value="1"/>
</dbReference>
<dbReference type="Pfam" id="PF13489">
    <property type="entry name" value="Methyltransf_23"/>
    <property type="match status" value="1"/>
</dbReference>
<dbReference type="RefSeq" id="WP_209295614.1">
    <property type="nucleotide sequence ID" value="NZ_JAGIKT010000044.1"/>
</dbReference>
<protein>
    <submittedName>
        <fullName evidence="3">Class I SAM-dependent methyltransferase</fullName>
    </submittedName>
</protein>
<gene>
    <name evidence="3" type="ORF">JWS04_19760</name>
</gene>
<comment type="caution">
    <text evidence="3">The sequence shown here is derived from an EMBL/GenBank/DDBJ whole genome shotgun (WGS) entry which is preliminary data.</text>
</comment>
<feature type="domain" description="Methyltransferase putative zinc binding" evidence="1">
    <location>
        <begin position="16"/>
        <end position="77"/>
    </location>
</feature>
<dbReference type="Gene3D" id="6.10.250.3100">
    <property type="match status" value="1"/>
</dbReference>
<reference evidence="3 4" key="1">
    <citation type="submission" date="2021-03" db="EMBL/GenBank/DDBJ databases">
        <title>Genome Sequence of Bradyrhizobium vignae strain ISRA400.</title>
        <authorList>
            <person name="Tisa L.S."/>
            <person name="Svistoonoff S."/>
            <person name="Hocher V."/>
            <person name="Fall S."/>
            <person name="Zaiya A."/>
            <person name="Naing D."/>
            <person name="Niang N."/>
            <person name="Diouf A."/>
            <person name="Dasylva M.C."/>
            <person name="Toure O."/>
            <person name="Gueye M."/>
            <person name="Gully D."/>
            <person name="Tisseyre P."/>
            <person name="Simpson S."/>
            <person name="Morris K."/>
            <person name="Thomas W.K."/>
        </authorList>
    </citation>
    <scope>NUCLEOTIDE SEQUENCE [LARGE SCALE GENOMIC DNA]</scope>
    <source>
        <strain evidence="3 4">ISRA400</strain>
    </source>
</reference>
<sequence>MATVELNLMATGSPTCRSCGAPLTSVLIDLGMTPISNAFVRAEHASYSERFYPLKSFVCDRCWLVQLEDFETPETHFHADYVYFSSFSDSWLAHASSFVEKAVARLGLGPRSRVVEVGSNDGYLLQYFVQRGIPCLGVDPAANCAKAARELRNVPTEVAFFGSKAATRLLELGGTADLIIANNVLAHVPDINDFVAGFKLMLGERGIATFEFPHVLEMIRNVEFDTIYHEHYSYLSLLALEPLFARHGLQVIDVEHLTTHGGSLRLYVAHAGGTKITEAVAQLRKEEVLAGLDRLATYEAFGHRVRQLKRSLLRLLIRLVETGKSVAAYGAPAKGNTLLNYCGIGRDFISFAADRNVHKQGLLLPGTRIPVLAPYEIEQRRPDYVLILPWNLRDEIIAQINQIPNWTGKFIIPVPEPVILDSHGNASHD</sequence>
<dbReference type="PANTHER" id="PTHR43861">
    <property type="entry name" value="TRANS-ACONITATE 2-METHYLTRANSFERASE-RELATED"/>
    <property type="match status" value="1"/>
</dbReference>
<feature type="domain" description="C-methyltransferase" evidence="2">
    <location>
        <begin position="259"/>
        <end position="415"/>
    </location>
</feature>
<dbReference type="Gene3D" id="6.20.50.110">
    <property type="entry name" value="Methyltransferase, zinc-binding domain"/>
    <property type="match status" value="1"/>
</dbReference>
<evidence type="ECO:0000259" key="1">
    <source>
        <dbReference type="Pfam" id="PF08421"/>
    </source>
</evidence>
<dbReference type="InterPro" id="IPR013691">
    <property type="entry name" value="MeTrfase_14"/>
</dbReference>
<dbReference type="EMBL" id="JAGIKT010000044">
    <property type="protein sequence ID" value="MBP0113280.1"/>
    <property type="molecule type" value="Genomic_DNA"/>
</dbReference>
<dbReference type="InterPro" id="IPR029063">
    <property type="entry name" value="SAM-dependent_MTases_sf"/>
</dbReference>
<dbReference type="GO" id="GO:0008168">
    <property type="term" value="F:methyltransferase activity"/>
    <property type="evidence" value="ECO:0007669"/>
    <property type="project" value="UniProtKB-KW"/>
</dbReference>
<organism evidence="3 4">
    <name type="scientific">Bradyrhizobium vignae</name>
    <dbReference type="NCBI Taxonomy" id="1549949"/>
    <lineage>
        <taxon>Bacteria</taxon>
        <taxon>Pseudomonadati</taxon>
        <taxon>Pseudomonadota</taxon>
        <taxon>Alphaproteobacteria</taxon>
        <taxon>Hyphomicrobiales</taxon>
        <taxon>Nitrobacteraceae</taxon>
        <taxon>Bradyrhizobium</taxon>
    </lineage>
</organism>
<evidence type="ECO:0000259" key="2">
    <source>
        <dbReference type="Pfam" id="PF08484"/>
    </source>
</evidence>
<dbReference type="Pfam" id="PF08484">
    <property type="entry name" value="Methyltransf_14"/>
    <property type="match status" value="1"/>
</dbReference>
<evidence type="ECO:0000313" key="4">
    <source>
        <dbReference type="Proteomes" id="UP000669317"/>
    </source>
</evidence>
<proteinExistence type="predicted"/>
<keyword evidence="3" id="KW-0808">Transferase</keyword>
<dbReference type="PANTHER" id="PTHR43861:SF5">
    <property type="entry name" value="BLL5978 PROTEIN"/>
    <property type="match status" value="1"/>
</dbReference>
<dbReference type="InterPro" id="IPR013630">
    <property type="entry name" value="Methyltransf_Zn-bd_dom_put"/>
</dbReference>
<dbReference type="SUPFAM" id="SSF53335">
    <property type="entry name" value="S-adenosyl-L-methionine-dependent methyltransferases"/>
    <property type="match status" value="1"/>
</dbReference>
<dbReference type="GO" id="GO:0032259">
    <property type="term" value="P:methylation"/>
    <property type="evidence" value="ECO:0007669"/>
    <property type="project" value="UniProtKB-KW"/>
</dbReference>
<dbReference type="Proteomes" id="UP000669317">
    <property type="component" value="Unassembled WGS sequence"/>
</dbReference>
<dbReference type="Gene3D" id="3.40.50.720">
    <property type="entry name" value="NAD(P)-binding Rossmann-like Domain"/>
    <property type="match status" value="1"/>
</dbReference>
<keyword evidence="4" id="KW-1185">Reference proteome</keyword>
<name>A0ABS3ZZV5_9BRAD</name>
<dbReference type="InterPro" id="IPR038576">
    <property type="entry name" value="Methyltransf_Zn-bd_dom_put_sf"/>
</dbReference>
<dbReference type="Gene3D" id="3.40.50.150">
    <property type="entry name" value="Vaccinia Virus protein VP39"/>
    <property type="match status" value="1"/>
</dbReference>
<dbReference type="CDD" id="cd02440">
    <property type="entry name" value="AdoMet_MTases"/>
    <property type="match status" value="1"/>
</dbReference>
<evidence type="ECO:0000313" key="3">
    <source>
        <dbReference type="EMBL" id="MBP0113280.1"/>
    </source>
</evidence>
<accession>A0ABS3ZZV5</accession>
<keyword evidence="3" id="KW-0489">Methyltransferase</keyword>